<evidence type="ECO:0000313" key="2">
    <source>
        <dbReference type="Proteomes" id="UP000186657"/>
    </source>
</evidence>
<protein>
    <recommendedName>
        <fullName evidence="3">Sigma-70 family RNA polymerase sigma factor</fullName>
    </recommendedName>
</protein>
<dbReference type="InterPro" id="IPR013325">
    <property type="entry name" value="RNA_pol_sigma_r2"/>
</dbReference>
<dbReference type="Gene3D" id="1.10.1740.10">
    <property type="match status" value="1"/>
</dbReference>
<dbReference type="GO" id="GO:0006352">
    <property type="term" value="P:DNA-templated transcription initiation"/>
    <property type="evidence" value="ECO:0007669"/>
    <property type="project" value="InterPro"/>
</dbReference>
<dbReference type="RefSeq" id="WP_075899192.1">
    <property type="nucleotide sequence ID" value="NZ_MKZS01000001.1"/>
</dbReference>
<organism evidence="1 2">
    <name type="scientific">Moorena bouillonii PNG</name>
    <dbReference type="NCBI Taxonomy" id="568701"/>
    <lineage>
        <taxon>Bacteria</taxon>
        <taxon>Bacillati</taxon>
        <taxon>Cyanobacteriota</taxon>
        <taxon>Cyanophyceae</taxon>
        <taxon>Coleofasciculales</taxon>
        <taxon>Coleofasciculaceae</taxon>
        <taxon>Moorena</taxon>
    </lineage>
</organism>
<evidence type="ECO:0008006" key="3">
    <source>
        <dbReference type="Google" id="ProtNLM"/>
    </source>
</evidence>
<accession>A0A1U7N116</accession>
<dbReference type="AlphaFoldDB" id="A0A1U7N116"/>
<dbReference type="Proteomes" id="UP000186657">
    <property type="component" value="Unassembled WGS sequence"/>
</dbReference>
<name>A0A1U7N116_9CYAN</name>
<gene>
    <name evidence="1" type="ORF">BJP37_11970</name>
</gene>
<reference evidence="1 2" key="1">
    <citation type="submission" date="2016-10" db="EMBL/GenBank/DDBJ databases">
        <title>Comparative genomics uncovers the prolific and rare metabolic potential of the cyanobacterial genus Moorea.</title>
        <authorList>
            <person name="Leao T."/>
            <person name="Castelao G."/>
            <person name="Korobeynikov A."/>
            <person name="Monroe E.A."/>
            <person name="Podell S."/>
            <person name="Glukhov E."/>
            <person name="Allen E."/>
            <person name="Gerwick W.H."/>
            <person name="Gerwick L."/>
        </authorList>
    </citation>
    <scope>NUCLEOTIDE SEQUENCE [LARGE SCALE GENOMIC DNA]</scope>
    <source>
        <strain evidence="1 2">PNG5-198</strain>
    </source>
</reference>
<dbReference type="GO" id="GO:0003700">
    <property type="term" value="F:DNA-binding transcription factor activity"/>
    <property type="evidence" value="ECO:0007669"/>
    <property type="project" value="InterPro"/>
</dbReference>
<dbReference type="SUPFAM" id="SSF88946">
    <property type="entry name" value="Sigma2 domain of RNA polymerase sigma factors"/>
    <property type="match status" value="1"/>
</dbReference>
<comment type="caution">
    <text evidence="1">The sequence shown here is derived from an EMBL/GenBank/DDBJ whole genome shotgun (WGS) entry which is preliminary data.</text>
</comment>
<dbReference type="EMBL" id="MKZS01000001">
    <property type="protein sequence ID" value="OLT59639.1"/>
    <property type="molecule type" value="Genomic_DNA"/>
</dbReference>
<sequence length="218" mass="25395">MDELDERLQQLALEAQQHSPQTRGRRLALTRLIHMIQTSGRLSRRRYDTPQEVYDEALQETWLYVFKKIDTYKPTAPVINWINSVLKWRLIDAKKRHTKQGREYSLDAPINSSDGGKVNQSGMTYLDTIPQPEDTPLPSQLIRQCIEEDSDGLFASKHVKGHPKANFRTIALLYLDRKSWQQTAVAVGLKPKQASTVQSFYWRCCKYFSDTFKEYLQE</sequence>
<proteinExistence type="predicted"/>
<evidence type="ECO:0000313" key="1">
    <source>
        <dbReference type="EMBL" id="OLT59639.1"/>
    </source>
</evidence>
<keyword evidence="2" id="KW-1185">Reference proteome</keyword>